<dbReference type="AlphaFoldDB" id="A0A8J6PET0"/>
<dbReference type="RefSeq" id="WP_188163091.1">
    <property type="nucleotide sequence ID" value="NZ_JACVVX010000001.1"/>
</dbReference>
<gene>
    <name evidence="1" type="ORF">ICI42_03305</name>
</gene>
<keyword evidence="2" id="KW-1185">Reference proteome</keyword>
<dbReference type="Proteomes" id="UP000643405">
    <property type="component" value="Unassembled WGS sequence"/>
</dbReference>
<sequence>MNSTEITGVYVSRGNAVDCPQIRGDDGQLHSVIGVSSDIAIGDRIRVSGHYAVSTRCRGQALVVEEQQKLQK</sequence>
<accession>A0A8J6PET0</accession>
<dbReference type="EMBL" id="JACVVX010000001">
    <property type="protein sequence ID" value="MBD0413674.1"/>
    <property type="molecule type" value="Genomic_DNA"/>
</dbReference>
<name>A0A8J6PET0_9HYPH</name>
<protein>
    <submittedName>
        <fullName evidence="1">Uncharacterized protein</fullName>
    </submittedName>
</protein>
<reference evidence="1" key="1">
    <citation type="submission" date="2020-09" db="EMBL/GenBank/DDBJ databases">
        <title>Genome seq and assembly of Tianweitania sp.</title>
        <authorList>
            <person name="Chhetri G."/>
        </authorList>
    </citation>
    <scope>NUCLEOTIDE SEQUENCE</scope>
    <source>
        <strain evidence="1">Rool2</strain>
    </source>
</reference>
<comment type="caution">
    <text evidence="1">The sequence shown here is derived from an EMBL/GenBank/DDBJ whole genome shotgun (WGS) entry which is preliminary data.</text>
</comment>
<evidence type="ECO:0000313" key="1">
    <source>
        <dbReference type="EMBL" id="MBD0413674.1"/>
    </source>
</evidence>
<proteinExistence type="predicted"/>
<organism evidence="1 2">
    <name type="scientific">Oryzicola mucosus</name>
    <dbReference type="NCBI Taxonomy" id="2767425"/>
    <lineage>
        <taxon>Bacteria</taxon>
        <taxon>Pseudomonadati</taxon>
        <taxon>Pseudomonadota</taxon>
        <taxon>Alphaproteobacteria</taxon>
        <taxon>Hyphomicrobiales</taxon>
        <taxon>Phyllobacteriaceae</taxon>
        <taxon>Oryzicola</taxon>
    </lineage>
</organism>
<evidence type="ECO:0000313" key="2">
    <source>
        <dbReference type="Proteomes" id="UP000643405"/>
    </source>
</evidence>